<proteinExistence type="predicted"/>
<dbReference type="EMBL" id="AP017313">
    <property type="protein sequence ID" value="BAU54821.1"/>
    <property type="molecule type" value="Genomic_DNA"/>
</dbReference>
<protein>
    <submittedName>
        <fullName evidence="1">CAAX amino terminal protease self-immunity</fullName>
    </submittedName>
</protein>
<dbReference type="GO" id="GO:0004175">
    <property type="term" value="F:endopeptidase activity"/>
    <property type="evidence" value="ECO:0007669"/>
    <property type="project" value="UniProtKB-ARBA"/>
</dbReference>
<dbReference type="GO" id="GO:0006508">
    <property type="term" value="P:proteolysis"/>
    <property type="evidence" value="ECO:0007669"/>
    <property type="project" value="UniProtKB-KW"/>
</dbReference>
<keyword evidence="1" id="KW-0645">Protease</keyword>
<dbReference type="KEGG" id="mgot:MgSA37_02999"/>
<dbReference type="RefSeq" id="WP_096352905.1">
    <property type="nucleotide sequence ID" value="NZ_AP017313.1"/>
</dbReference>
<dbReference type="InterPro" id="IPR003675">
    <property type="entry name" value="Rce1/LyrA-like_dom"/>
</dbReference>
<evidence type="ECO:0000313" key="2">
    <source>
        <dbReference type="Proteomes" id="UP000218263"/>
    </source>
</evidence>
<accession>A0A120MZ38</accession>
<gene>
    <name evidence="1" type="ORF">MgSA37_02999</name>
</gene>
<keyword evidence="1" id="KW-0378">Hydrolase</keyword>
<dbReference type="GO" id="GO:0080120">
    <property type="term" value="P:CAAX-box protein maturation"/>
    <property type="evidence" value="ECO:0007669"/>
    <property type="project" value="UniProtKB-ARBA"/>
</dbReference>
<dbReference type="Pfam" id="PF02517">
    <property type="entry name" value="Rce1-like"/>
    <property type="match status" value="1"/>
</dbReference>
<name>A0A120MZ38_9SPHI</name>
<organism evidence="1 2">
    <name type="scientific">Mucilaginibacter gotjawali</name>
    <dbReference type="NCBI Taxonomy" id="1550579"/>
    <lineage>
        <taxon>Bacteria</taxon>
        <taxon>Pseudomonadati</taxon>
        <taxon>Bacteroidota</taxon>
        <taxon>Sphingobacteriia</taxon>
        <taxon>Sphingobacteriales</taxon>
        <taxon>Sphingobacteriaceae</taxon>
        <taxon>Mucilaginibacter</taxon>
    </lineage>
</organism>
<dbReference type="AlphaFoldDB" id="A0A120MZ38"/>
<dbReference type="OrthoDB" id="158986at2"/>
<evidence type="ECO:0000313" key="1">
    <source>
        <dbReference type="EMBL" id="BAU54821.1"/>
    </source>
</evidence>
<dbReference type="Proteomes" id="UP000218263">
    <property type="component" value="Chromosome"/>
</dbReference>
<reference evidence="1 2" key="1">
    <citation type="submission" date="2015-12" db="EMBL/GenBank/DDBJ databases">
        <title>Genome sequence of Mucilaginibacter gotjawali.</title>
        <authorList>
            <person name="Lee J.S."/>
            <person name="Lee K.C."/>
            <person name="Kim K.K."/>
            <person name="Lee B.W."/>
        </authorList>
    </citation>
    <scope>NUCLEOTIDE SEQUENCE [LARGE SCALE GENOMIC DNA]</scope>
    <source>
        <strain evidence="1 2">SA3-7</strain>
    </source>
</reference>
<sequence length="252" mass="28487">MLPLDDDLPGKKPCIQCGTLIALDGKFCNQCGARQSAQNANAPVNSWGLLQQAGLFFGIDIIVCVLGQFVEALKTFSFFLFSDIVMAISAVLFFSLNWKENKSLLKWHNFSWQKLAAYCAIAMAAQVLVHYSVDWLNLVVYSKDEDYVQHLNGSFAGGLLVVFFTAIAPAIFEELGYRGYLLQTLLKIADKEQAVYITSFLFAIIHMSFLSLFWLIPFALFLGFVRIKENTLWYGVFFHFCFNLTACIFELL</sequence>
<keyword evidence="2" id="KW-1185">Reference proteome</keyword>